<dbReference type="EMBL" id="BTGU01008005">
    <property type="protein sequence ID" value="GMN22939.1"/>
    <property type="molecule type" value="Genomic_DNA"/>
</dbReference>
<evidence type="ECO:0000313" key="4">
    <source>
        <dbReference type="EMBL" id="GMN22973.1"/>
    </source>
</evidence>
<reference evidence="3" key="1">
    <citation type="submission" date="2023-07" db="EMBL/GenBank/DDBJ databases">
        <title>draft genome sequence of fig (Ficus carica).</title>
        <authorList>
            <person name="Takahashi T."/>
            <person name="Nishimura K."/>
        </authorList>
    </citation>
    <scope>NUCLEOTIDE SEQUENCE</scope>
</reference>
<dbReference type="AlphaFoldDB" id="A0AA88CM51"/>
<organism evidence="3 6">
    <name type="scientific">Ficus carica</name>
    <name type="common">Common fig</name>
    <dbReference type="NCBI Taxonomy" id="3494"/>
    <lineage>
        <taxon>Eukaryota</taxon>
        <taxon>Viridiplantae</taxon>
        <taxon>Streptophyta</taxon>
        <taxon>Embryophyta</taxon>
        <taxon>Tracheophyta</taxon>
        <taxon>Spermatophyta</taxon>
        <taxon>Magnoliopsida</taxon>
        <taxon>eudicotyledons</taxon>
        <taxon>Gunneridae</taxon>
        <taxon>Pentapetalae</taxon>
        <taxon>rosids</taxon>
        <taxon>fabids</taxon>
        <taxon>Rosales</taxon>
        <taxon>Moraceae</taxon>
        <taxon>Ficeae</taxon>
        <taxon>Ficus</taxon>
    </lineage>
</organism>
<keyword evidence="6" id="KW-1185">Reference proteome</keyword>
<sequence>MEAPQSDGDISGVSATGTPILNSVWRVDRLQVHMRYRSNRLVPRVHGLASGDTRESGGELSAVLGRRHQSCAWYHVCGAGCPSQQRRSRILPNPSTWQTSVR</sequence>
<evidence type="ECO:0000313" key="5">
    <source>
        <dbReference type="EMBL" id="GMN22991.1"/>
    </source>
</evidence>
<name>A0AA88CM51_FICCA</name>
<dbReference type="Proteomes" id="UP001187192">
    <property type="component" value="Unassembled WGS sequence"/>
</dbReference>
<feature type="compositionally biased region" description="Polar residues" evidence="1">
    <location>
        <begin position="93"/>
        <end position="102"/>
    </location>
</feature>
<proteinExistence type="predicted"/>
<dbReference type="EMBL" id="BTGU01008008">
    <property type="protein sequence ID" value="GMN22991.1"/>
    <property type="molecule type" value="Genomic_DNA"/>
</dbReference>
<dbReference type="EMBL" id="BTGU01008006">
    <property type="protein sequence ID" value="GMN22960.1"/>
    <property type="molecule type" value="Genomic_DNA"/>
</dbReference>
<comment type="caution">
    <text evidence="3">The sequence shown here is derived from an EMBL/GenBank/DDBJ whole genome shotgun (WGS) entry which is preliminary data.</text>
</comment>
<evidence type="ECO:0000256" key="1">
    <source>
        <dbReference type="SAM" id="MobiDB-lite"/>
    </source>
</evidence>
<evidence type="ECO:0000313" key="3">
    <source>
        <dbReference type="EMBL" id="GMN22960.1"/>
    </source>
</evidence>
<accession>A0AA88CM51</accession>
<dbReference type="EMBL" id="BTGU01008007">
    <property type="protein sequence ID" value="GMN22973.1"/>
    <property type="molecule type" value="Genomic_DNA"/>
</dbReference>
<evidence type="ECO:0000313" key="6">
    <source>
        <dbReference type="Proteomes" id="UP001187192"/>
    </source>
</evidence>
<gene>
    <name evidence="2" type="ORF">TIFTF001_050239</name>
    <name evidence="3" type="ORF">TIFTF001_050241</name>
    <name evidence="4" type="ORF">TIFTF001_050245</name>
    <name evidence="5" type="ORF">TIFTF001_050247</name>
</gene>
<evidence type="ECO:0000313" key="2">
    <source>
        <dbReference type="EMBL" id="GMN22939.1"/>
    </source>
</evidence>
<feature type="region of interest" description="Disordered" evidence="1">
    <location>
        <begin position="83"/>
        <end position="102"/>
    </location>
</feature>
<protein>
    <submittedName>
        <fullName evidence="3">Uncharacterized protein</fullName>
    </submittedName>
</protein>